<evidence type="ECO:0000313" key="1">
    <source>
        <dbReference type="EMBL" id="QDT96754.1"/>
    </source>
</evidence>
<dbReference type="AlphaFoldDB" id="A0A517VUS1"/>
<dbReference type="EMBL" id="CP037920">
    <property type="protein sequence ID" value="QDT96754.1"/>
    <property type="molecule type" value="Genomic_DNA"/>
</dbReference>
<sequence length="70" mass="7738">MGRVSSTLLCRVKYRGIPLKYHTPILWFSVDGLHLMYVSAKLPKRTVAPFPLYAGAVEVSPILLPVGEAI</sequence>
<name>A0A517VUS1_9PLAN</name>
<dbReference type="Proteomes" id="UP000318704">
    <property type="component" value="Chromosome"/>
</dbReference>
<accession>A0A517VUS1</accession>
<dbReference type="KEGG" id="gaw:V144x_22120"/>
<organism evidence="1 2">
    <name type="scientific">Gimesia aquarii</name>
    <dbReference type="NCBI Taxonomy" id="2527964"/>
    <lineage>
        <taxon>Bacteria</taxon>
        <taxon>Pseudomonadati</taxon>
        <taxon>Planctomycetota</taxon>
        <taxon>Planctomycetia</taxon>
        <taxon>Planctomycetales</taxon>
        <taxon>Planctomycetaceae</taxon>
        <taxon>Gimesia</taxon>
    </lineage>
</organism>
<protein>
    <submittedName>
        <fullName evidence="1">Uncharacterized protein</fullName>
    </submittedName>
</protein>
<evidence type="ECO:0000313" key="2">
    <source>
        <dbReference type="Proteomes" id="UP000318704"/>
    </source>
</evidence>
<proteinExistence type="predicted"/>
<gene>
    <name evidence="1" type="ORF">V144x_22120</name>
</gene>
<reference evidence="1 2" key="1">
    <citation type="submission" date="2019-03" db="EMBL/GenBank/DDBJ databases">
        <title>Deep-cultivation of Planctomycetes and their phenomic and genomic characterization uncovers novel biology.</title>
        <authorList>
            <person name="Wiegand S."/>
            <person name="Jogler M."/>
            <person name="Boedeker C."/>
            <person name="Pinto D."/>
            <person name="Vollmers J."/>
            <person name="Rivas-Marin E."/>
            <person name="Kohn T."/>
            <person name="Peeters S.H."/>
            <person name="Heuer A."/>
            <person name="Rast P."/>
            <person name="Oberbeckmann S."/>
            <person name="Bunk B."/>
            <person name="Jeske O."/>
            <person name="Meyerdierks A."/>
            <person name="Storesund J.E."/>
            <person name="Kallscheuer N."/>
            <person name="Luecker S."/>
            <person name="Lage O.M."/>
            <person name="Pohl T."/>
            <person name="Merkel B.J."/>
            <person name="Hornburger P."/>
            <person name="Mueller R.-W."/>
            <person name="Bruemmer F."/>
            <person name="Labrenz M."/>
            <person name="Spormann A.M."/>
            <person name="Op den Camp H."/>
            <person name="Overmann J."/>
            <person name="Amann R."/>
            <person name="Jetten M.S.M."/>
            <person name="Mascher T."/>
            <person name="Medema M.H."/>
            <person name="Devos D.P."/>
            <person name="Kaster A.-K."/>
            <person name="Ovreas L."/>
            <person name="Rohde M."/>
            <person name="Galperin M.Y."/>
            <person name="Jogler C."/>
        </authorList>
    </citation>
    <scope>NUCLEOTIDE SEQUENCE [LARGE SCALE GENOMIC DNA]</scope>
    <source>
        <strain evidence="1 2">V144</strain>
    </source>
</reference>